<dbReference type="Proteomes" id="UP000228613">
    <property type="component" value="Unassembled WGS sequence"/>
</dbReference>
<gene>
    <name evidence="1" type="ORF">COU48_01325</name>
</gene>
<organism evidence="1 2">
    <name type="scientific">Candidatus Nomurabacteria bacterium CG10_big_fil_rev_8_21_14_0_10_03_31_7</name>
    <dbReference type="NCBI Taxonomy" id="1974730"/>
    <lineage>
        <taxon>Bacteria</taxon>
        <taxon>Candidatus Nomuraibacteriota</taxon>
    </lineage>
</organism>
<dbReference type="EMBL" id="PFCP01000036">
    <property type="protein sequence ID" value="PIR68931.1"/>
    <property type="molecule type" value="Genomic_DNA"/>
</dbReference>
<sequence length="224" mass="26929">MRYDQPEAFKLRKEGKTYREIEKMLIISRSTLCDWFKDEEWSKHIKKSNINKQIIRSREHLLKMNTARKIMLEKKYKKVTEDAEKEFEIYKNDPLFTAGLMIYAGEGDKRSRNLVRISNSEFYLHLVFISFSEKFLGIKKDKIKFWLLLYPDHNIKELIEIWSKKLKINKLNFYKSQVIIGREKVKKLQYGVGNSIISNTSLKKKIIKWLELYEFSFLKQAVID</sequence>
<evidence type="ECO:0000313" key="2">
    <source>
        <dbReference type="Proteomes" id="UP000228613"/>
    </source>
</evidence>
<proteinExistence type="predicted"/>
<evidence type="ECO:0000313" key="1">
    <source>
        <dbReference type="EMBL" id="PIR68931.1"/>
    </source>
</evidence>
<dbReference type="AlphaFoldDB" id="A0A2J0JIK6"/>
<accession>A0A2J0JIK6</accession>
<protein>
    <submittedName>
        <fullName evidence="1">Uncharacterized protein</fullName>
    </submittedName>
</protein>
<comment type="caution">
    <text evidence="1">The sequence shown here is derived from an EMBL/GenBank/DDBJ whole genome shotgun (WGS) entry which is preliminary data.</text>
</comment>
<name>A0A2J0JIK6_9BACT</name>
<reference evidence="2" key="1">
    <citation type="submission" date="2017-09" db="EMBL/GenBank/DDBJ databases">
        <title>Depth-based differentiation of microbial function through sediment-hosted aquifers and enrichment of novel symbionts in the deep terrestrial subsurface.</title>
        <authorList>
            <person name="Probst A.J."/>
            <person name="Ladd B."/>
            <person name="Jarett J.K."/>
            <person name="Geller-Mcgrath D.E."/>
            <person name="Sieber C.M.K."/>
            <person name="Emerson J.B."/>
            <person name="Anantharaman K."/>
            <person name="Thomas B.C."/>
            <person name="Malmstrom R."/>
            <person name="Stieglmeier M."/>
            <person name="Klingl A."/>
            <person name="Woyke T."/>
            <person name="Ryan C.M."/>
            <person name="Banfield J.F."/>
        </authorList>
    </citation>
    <scope>NUCLEOTIDE SEQUENCE [LARGE SCALE GENOMIC DNA]</scope>
</reference>